<accession>A0ABQ4A9T6</accession>
<dbReference type="SUPFAM" id="SSF63825">
    <property type="entry name" value="YWTD domain"/>
    <property type="match status" value="1"/>
</dbReference>
<name>A0ABQ4A9T6_9ACTN</name>
<keyword evidence="3" id="KW-1185">Reference proteome</keyword>
<gene>
    <name evidence="2" type="ORF">Alo02nite_06510</name>
</gene>
<protein>
    <recommendedName>
        <fullName evidence="4">Ig-like domain repeat protein</fullName>
    </recommendedName>
</protein>
<dbReference type="SUPFAM" id="SSF69304">
    <property type="entry name" value="Tricorn protease N-terminal domain"/>
    <property type="match status" value="1"/>
</dbReference>
<dbReference type="Gene3D" id="2.130.10.10">
    <property type="entry name" value="YVTN repeat-like/Quinoprotein amine dehydrogenase"/>
    <property type="match status" value="1"/>
</dbReference>
<evidence type="ECO:0000256" key="1">
    <source>
        <dbReference type="SAM" id="MobiDB-lite"/>
    </source>
</evidence>
<dbReference type="Proteomes" id="UP000631312">
    <property type="component" value="Unassembled WGS sequence"/>
</dbReference>
<dbReference type="InterPro" id="IPR015943">
    <property type="entry name" value="WD40/YVTN_repeat-like_dom_sf"/>
</dbReference>
<reference evidence="2 3" key="1">
    <citation type="submission" date="2021-01" db="EMBL/GenBank/DDBJ databases">
        <title>Whole genome shotgun sequence of Actinoplanes lobatus NBRC 12513.</title>
        <authorList>
            <person name="Komaki H."/>
            <person name="Tamura T."/>
        </authorList>
    </citation>
    <scope>NUCLEOTIDE SEQUENCE [LARGE SCALE GENOMIC DNA]</scope>
    <source>
        <strain evidence="2 3">NBRC 12513</strain>
    </source>
</reference>
<proteinExistence type="predicted"/>
<evidence type="ECO:0008006" key="4">
    <source>
        <dbReference type="Google" id="ProtNLM"/>
    </source>
</evidence>
<feature type="compositionally biased region" description="Low complexity" evidence="1">
    <location>
        <begin position="365"/>
        <end position="388"/>
    </location>
</feature>
<organism evidence="2 3">
    <name type="scientific">Actinoplanes lobatus</name>
    <dbReference type="NCBI Taxonomy" id="113568"/>
    <lineage>
        <taxon>Bacteria</taxon>
        <taxon>Bacillati</taxon>
        <taxon>Actinomycetota</taxon>
        <taxon>Actinomycetes</taxon>
        <taxon>Micromonosporales</taxon>
        <taxon>Micromonosporaceae</taxon>
        <taxon>Actinoplanes</taxon>
    </lineage>
</organism>
<dbReference type="EMBL" id="BOMP01000009">
    <property type="protein sequence ID" value="GIE37753.1"/>
    <property type="molecule type" value="Genomic_DNA"/>
</dbReference>
<sequence>MDHEVLMRISRVAIATTVLAGATAVGFGLATGTALADSDEKLPINTFGDIAVDAVHQRVFVSDPTSGNIVATNYQGHEATQMTGFAGVNGLALSADSSVLYAAVSGGHRIAAIATDTLTETASYPVGDTVTIRDVVGPISGKLWFSTIGANVGTGTIGSVDLATSAVAVHDARADGVGLYSTPEISTGAGAPGLIVLTDTDTTSGDSVVYDVSSGAADLKLAAEVFGEFTSDVAISGDGAELIQAGYNGSHRIAISDGTKTAAYTSLNHFGGVEVAADGRVALSLRGASVFGTQDVYVFQPGATTPERTFKLPSVAGSYNRPEVVGRGLAWEPGGSRIFAVAEGDGTQNNYWLYTLNDSDPVEPDPTTVSPSPSTSTPSPGPTETNSPERLQPTIWLTAPATATRGQALTITGTINANWPLPAGKELALWRHDVETTSGPSFGGVATTDANGEFRFTNTPPAGGEVTYEVVFEGDADYYPATASAVVQVSRTTPGLTLDKNKTVNAYGATVTFTATLGTTYKNRVVEIWADPYGSDQANRLLKRATVNSAGKVAASFKLTRNTTLTARFTGDARYAPRTVTSVAYTKVAVNTKVTKHFKTKKIGSVSYYVVRTTKDPHFVTTMTAYPNRFHRIVIQRYKNGKWTAFESATIGLDAYGVSEAWITGYYPAGQRFRVRAEYGNSPYSDKINATTYGAWRYYTYEK</sequence>
<evidence type="ECO:0000313" key="2">
    <source>
        <dbReference type="EMBL" id="GIE37753.1"/>
    </source>
</evidence>
<comment type="caution">
    <text evidence="2">The sequence shown here is derived from an EMBL/GenBank/DDBJ whole genome shotgun (WGS) entry which is preliminary data.</text>
</comment>
<feature type="region of interest" description="Disordered" evidence="1">
    <location>
        <begin position="355"/>
        <end position="393"/>
    </location>
</feature>
<evidence type="ECO:0000313" key="3">
    <source>
        <dbReference type="Proteomes" id="UP000631312"/>
    </source>
</evidence>